<feature type="chain" id="PRO_5046745594" evidence="3">
    <location>
        <begin position="26"/>
        <end position="324"/>
    </location>
</feature>
<keyword evidence="6" id="KW-1185">Reference proteome</keyword>
<dbReference type="InterPro" id="IPR051010">
    <property type="entry name" value="BCAA_transport"/>
</dbReference>
<evidence type="ECO:0000313" key="5">
    <source>
        <dbReference type="EMBL" id="MDR4124380.1"/>
    </source>
</evidence>
<dbReference type="EMBL" id="JAUZQE010000001">
    <property type="protein sequence ID" value="MDR4124380.1"/>
    <property type="molecule type" value="Genomic_DNA"/>
</dbReference>
<dbReference type="PANTHER" id="PTHR30483">
    <property type="entry name" value="LEUCINE-SPECIFIC-BINDING PROTEIN"/>
    <property type="match status" value="1"/>
</dbReference>
<dbReference type="Proteomes" id="UP001232156">
    <property type="component" value="Unassembled WGS sequence"/>
</dbReference>
<accession>A0ABU1D1V9</accession>
<evidence type="ECO:0000256" key="1">
    <source>
        <dbReference type="ARBA" id="ARBA00010062"/>
    </source>
</evidence>
<evidence type="ECO:0000256" key="2">
    <source>
        <dbReference type="ARBA" id="ARBA00022729"/>
    </source>
</evidence>
<evidence type="ECO:0000259" key="4">
    <source>
        <dbReference type="Pfam" id="PF13458"/>
    </source>
</evidence>
<name>A0ABU1D1V9_9BURK</name>
<comment type="caution">
    <text evidence="5">The sequence shown here is derived from an EMBL/GenBank/DDBJ whole genome shotgun (WGS) entry which is preliminary data.</text>
</comment>
<feature type="signal peptide" evidence="3">
    <location>
        <begin position="1"/>
        <end position="25"/>
    </location>
</feature>
<dbReference type="CDD" id="cd06338">
    <property type="entry name" value="PBP1_ABC_ligand_binding-like"/>
    <property type="match status" value="1"/>
</dbReference>
<feature type="domain" description="Leucine-binding protein" evidence="4">
    <location>
        <begin position="29"/>
        <end position="319"/>
    </location>
</feature>
<protein>
    <submittedName>
        <fullName evidence="5">Amino acid ABC transporter substrate-binding protein</fullName>
    </submittedName>
</protein>
<dbReference type="PANTHER" id="PTHR30483:SF37">
    <property type="entry name" value="ABC TRANSPORTER SUBSTRATE-BINDING PROTEIN"/>
    <property type="match status" value="1"/>
</dbReference>
<dbReference type="InterPro" id="IPR028081">
    <property type="entry name" value="Leu-bd"/>
</dbReference>
<gene>
    <name evidence="5" type="ORF">Q8947_00035</name>
</gene>
<sequence>MKTYIKTFAAALLAAGMSLTSGVQAQEGPIRIGMALSQSGNLADSAKHYWEGVELWRDKVNAEGGLLGRQVEVVVYDDRSDAATAARLYEKLISDDKVDLLMGPWGSASSATGAAVANKHKRIFINSGGASEQIHERNFKYVFQTAAPISAYVASIGPLAQKHQLKSLVFFGRDYPAARDMGKAIQQIAKDTGMDVLALEFFPAGTTDFSSLIAQARQKQPDLWVSIGYPNEAIEMVRQMKASNYLPKVFVHNGASINDFIRAAGADSEYAFGMSLYEPSLKTEGNEWFVTEFEKRYKEKPAYYSAFSFAGATVLEHLLTSSPA</sequence>
<dbReference type="RefSeq" id="WP_347286134.1">
    <property type="nucleotide sequence ID" value="NZ_JAUZQE010000001.1"/>
</dbReference>
<proteinExistence type="inferred from homology"/>
<keyword evidence="2 3" id="KW-0732">Signal</keyword>
<organism evidence="5 6">
    <name type="scientific">Yanghanlia caeni</name>
    <dbReference type="NCBI Taxonomy" id="3064283"/>
    <lineage>
        <taxon>Bacteria</taxon>
        <taxon>Pseudomonadati</taxon>
        <taxon>Pseudomonadota</taxon>
        <taxon>Betaproteobacteria</taxon>
        <taxon>Burkholderiales</taxon>
        <taxon>Alcaligenaceae</taxon>
        <taxon>Yanghanlia</taxon>
    </lineage>
</organism>
<evidence type="ECO:0000313" key="6">
    <source>
        <dbReference type="Proteomes" id="UP001232156"/>
    </source>
</evidence>
<comment type="similarity">
    <text evidence="1">Belongs to the leucine-binding protein family.</text>
</comment>
<dbReference type="Pfam" id="PF13458">
    <property type="entry name" value="Peripla_BP_6"/>
    <property type="match status" value="1"/>
</dbReference>
<reference evidence="5 6" key="1">
    <citation type="submission" date="2023-08" db="EMBL/GenBank/DDBJ databases">
        <title>Alcaligenaceae gen. nov., a novel taxon isolated from the sludge of Yixing Pesticide Factory.</title>
        <authorList>
            <person name="Ruan L."/>
        </authorList>
    </citation>
    <scope>NUCLEOTIDE SEQUENCE [LARGE SCALE GENOMIC DNA]</scope>
    <source>
        <strain evidence="5 6">LG-2</strain>
    </source>
</reference>
<dbReference type="SUPFAM" id="SSF53822">
    <property type="entry name" value="Periplasmic binding protein-like I"/>
    <property type="match status" value="1"/>
</dbReference>
<dbReference type="InterPro" id="IPR028082">
    <property type="entry name" value="Peripla_BP_I"/>
</dbReference>
<evidence type="ECO:0000256" key="3">
    <source>
        <dbReference type="SAM" id="SignalP"/>
    </source>
</evidence>
<dbReference type="Gene3D" id="3.40.50.2300">
    <property type="match status" value="2"/>
</dbReference>